<sequence>MENNENKAKKQRIIIAALILGMMFCIGITIWAVFFRKPETKSLVPDYAPQQTEQYAEPLEDNSRSLDVPEGGGGISLEYENTVNIKLSDKTAYFSYKHPSSSTQDIVLCIEVNGEIIARSGTIKPGNQLKTLPLLEGEADKLSEGTYTDANFRVLSYDPQSGEKAMVDTVAKITVTVEK</sequence>
<reference evidence="2" key="1">
    <citation type="submission" date="2023-01" db="EMBL/GenBank/DDBJ databases">
        <title>Human gut microbiome strain richness.</title>
        <authorList>
            <person name="Chen-Liaw A."/>
        </authorList>
    </citation>
    <scope>NUCLEOTIDE SEQUENCE</scope>
    <source>
        <strain evidence="2">1001275st1_F4_1001275B_160808</strain>
    </source>
</reference>
<dbReference type="RefSeq" id="WP_186491517.1">
    <property type="nucleotide sequence ID" value="NZ_JACOGJ010000025.1"/>
</dbReference>
<evidence type="ECO:0000256" key="1">
    <source>
        <dbReference type="SAM" id="Phobius"/>
    </source>
</evidence>
<accession>A0AAW6E9H7</accession>
<evidence type="ECO:0000313" key="3">
    <source>
        <dbReference type="Proteomes" id="UP001211015"/>
    </source>
</evidence>
<protein>
    <recommendedName>
        <fullName evidence="4">Secreted protein</fullName>
    </recommendedName>
</protein>
<dbReference type="EMBL" id="JAQMLV010000011">
    <property type="protein sequence ID" value="MDB8745157.1"/>
    <property type="molecule type" value="Genomic_DNA"/>
</dbReference>
<dbReference type="Proteomes" id="UP001211015">
    <property type="component" value="Unassembled WGS sequence"/>
</dbReference>
<proteinExistence type="predicted"/>
<name>A0AAW6E9H7_9FIRM</name>
<keyword evidence="1" id="KW-1133">Transmembrane helix</keyword>
<keyword evidence="1" id="KW-0812">Transmembrane</keyword>
<feature type="transmembrane region" description="Helical" evidence="1">
    <location>
        <begin position="12"/>
        <end position="34"/>
    </location>
</feature>
<dbReference type="AlphaFoldDB" id="A0AAW6E9H7"/>
<organism evidence="2 3">
    <name type="scientific">Ruminococcus bicirculans</name>
    <name type="common">ex Wegman et al. 2014</name>
    <dbReference type="NCBI Taxonomy" id="1160721"/>
    <lineage>
        <taxon>Bacteria</taxon>
        <taxon>Bacillati</taxon>
        <taxon>Bacillota</taxon>
        <taxon>Clostridia</taxon>
        <taxon>Eubacteriales</taxon>
        <taxon>Oscillospiraceae</taxon>
        <taxon>Ruminococcus</taxon>
    </lineage>
</organism>
<comment type="caution">
    <text evidence="2">The sequence shown here is derived from an EMBL/GenBank/DDBJ whole genome shotgun (WGS) entry which is preliminary data.</text>
</comment>
<gene>
    <name evidence="2" type="ORF">PNU62_09035</name>
</gene>
<evidence type="ECO:0000313" key="2">
    <source>
        <dbReference type="EMBL" id="MDB8745157.1"/>
    </source>
</evidence>
<keyword evidence="1" id="KW-0472">Membrane</keyword>
<evidence type="ECO:0008006" key="4">
    <source>
        <dbReference type="Google" id="ProtNLM"/>
    </source>
</evidence>